<comment type="caution">
    <text evidence="1">The sequence shown here is derived from an EMBL/GenBank/DDBJ whole genome shotgun (WGS) entry which is preliminary data.</text>
</comment>
<sequence length="50" mass="5822">HLISEALSVDVEEAFDPFEISVWSGRSQQWRDRIFRLLGCRKPQLFGFPG</sequence>
<name>A0AAV4T998_9ARAC</name>
<evidence type="ECO:0000313" key="2">
    <source>
        <dbReference type="Proteomes" id="UP001054837"/>
    </source>
</evidence>
<organism evidence="1 2">
    <name type="scientific">Caerostris darwini</name>
    <dbReference type="NCBI Taxonomy" id="1538125"/>
    <lineage>
        <taxon>Eukaryota</taxon>
        <taxon>Metazoa</taxon>
        <taxon>Ecdysozoa</taxon>
        <taxon>Arthropoda</taxon>
        <taxon>Chelicerata</taxon>
        <taxon>Arachnida</taxon>
        <taxon>Araneae</taxon>
        <taxon>Araneomorphae</taxon>
        <taxon>Entelegynae</taxon>
        <taxon>Araneoidea</taxon>
        <taxon>Araneidae</taxon>
        <taxon>Caerostris</taxon>
    </lineage>
</organism>
<keyword evidence="2" id="KW-1185">Reference proteome</keyword>
<proteinExistence type="predicted"/>
<evidence type="ECO:0000313" key="1">
    <source>
        <dbReference type="EMBL" id="GIY43153.1"/>
    </source>
</evidence>
<dbReference type="AlphaFoldDB" id="A0AAV4T998"/>
<dbReference type="EMBL" id="BPLQ01009307">
    <property type="protein sequence ID" value="GIY43153.1"/>
    <property type="molecule type" value="Genomic_DNA"/>
</dbReference>
<accession>A0AAV4T998</accession>
<dbReference type="Proteomes" id="UP001054837">
    <property type="component" value="Unassembled WGS sequence"/>
</dbReference>
<reference evidence="1 2" key="1">
    <citation type="submission" date="2021-06" db="EMBL/GenBank/DDBJ databases">
        <title>Caerostris darwini draft genome.</title>
        <authorList>
            <person name="Kono N."/>
            <person name="Arakawa K."/>
        </authorList>
    </citation>
    <scope>NUCLEOTIDE SEQUENCE [LARGE SCALE GENOMIC DNA]</scope>
</reference>
<gene>
    <name evidence="1" type="ORF">CDAR_182091</name>
</gene>
<protein>
    <submittedName>
        <fullName evidence="1">Uncharacterized protein</fullName>
    </submittedName>
</protein>
<feature type="non-terminal residue" evidence="1">
    <location>
        <position position="1"/>
    </location>
</feature>